<reference evidence="1 2" key="1">
    <citation type="submission" date="2020-08" db="EMBL/GenBank/DDBJ databases">
        <title>Genomic Encyclopedia of Type Strains, Phase IV (KMG-IV): sequencing the most valuable type-strain genomes for metagenomic binning, comparative biology and taxonomic classification.</title>
        <authorList>
            <person name="Goeker M."/>
        </authorList>
    </citation>
    <scope>NUCLEOTIDE SEQUENCE [LARGE SCALE GENOMIC DNA]</scope>
    <source>
        <strain evidence="1 2">DSM 15581</strain>
    </source>
</reference>
<comment type="caution">
    <text evidence="1">The sequence shown here is derived from an EMBL/GenBank/DDBJ whole genome shotgun (WGS) entry which is preliminary data.</text>
</comment>
<organism evidence="1 2">
    <name type="scientific">Sphingomonas aquatilis</name>
    <dbReference type="NCBI Taxonomy" id="93063"/>
    <lineage>
        <taxon>Bacteria</taxon>
        <taxon>Pseudomonadati</taxon>
        <taxon>Pseudomonadota</taxon>
        <taxon>Alphaproteobacteria</taxon>
        <taxon>Sphingomonadales</taxon>
        <taxon>Sphingomonadaceae</taxon>
        <taxon>Sphingomonas</taxon>
    </lineage>
</organism>
<sequence length="73" mass="8294">MQAAALASALVEREHAQIYRSRIRDWLDQFEDPQSLPFEPMDAGRVFAEFLTNLVRVGAGLQANDIQSIYQDL</sequence>
<evidence type="ECO:0000313" key="1">
    <source>
        <dbReference type="EMBL" id="MBB3877277.1"/>
    </source>
</evidence>
<proteinExistence type="predicted"/>
<name>A0AAW3TXB2_9SPHN</name>
<dbReference type="Proteomes" id="UP000528945">
    <property type="component" value="Unassembled WGS sequence"/>
</dbReference>
<accession>A0AAW3TXB2</accession>
<dbReference type="EMBL" id="JACIDB010000013">
    <property type="protein sequence ID" value="MBB3877277.1"/>
    <property type="molecule type" value="Genomic_DNA"/>
</dbReference>
<protein>
    <submittedName>
        <fullName evidence="1">Uncharacterized protein</fullName>
    </submittedName>
</protein>
<evidence type="ECO:0000313" key="2">
    <source>
        <dbReference type="Proteomes" id="UP000528945"/>
    </source>
</evidence>
<dbReference type="AlphaFoldDB" id="A0AAW3TXB2"/>
<keyword evidence="2" id="KW-1185">Reference proteome</keyword>
<gene>
    <name evidence="1" type="ORF">GGR47_003545</name>
</gene>